<dbReference type="InterPro" id="IPR050325">
    <property type="entry name" value="Prot/Nucl_acid_deglycase"/>
</dbReference>
<dbReference type="NCBIfam" id="TIGR01383">
    <property type="entry name" value="not_thiJ"/>
    <property type="match status" value="1"/>
</dbReference>
<dbReference type="CDD" id="cd03135">
    <property type="entry name" value="GATase1_DJ-1"/>
    <property type="match status" value="1"/>
</dbReference>
<sequence length="182" mass="19799">MVYVFFAEGFEEIEALTVIDVLRRADIRTHMIGLNGLSVTGAHGIEVKMDGRISEIHTLSDVSMLVLPGGMPGAMHLAESDVLRNLLLQAYDSDIHLAAICAAPTVLSKHGLLKGRNVTCYPGFETQLRDFKHVDESVVHDGELITGKGAGVAMDFALKLVEILKGHKLSEQLSQSLIHTNK</sequence>
<keyword evidence="3" id="KW-1185">Reference proteome</keyword>
<dbReference type="RefSeq" id="WP_281092900.1">
    <property type="nucleotide sequence ID" value="NZ_JARYZI010000001.1"/>
</dbReference>
<dbReference type="InterPro" id="IPR006287">
    <property type="entry name" value="DJ-1"/>
</dbReference>
<evidence type="ECO:0000259" key="1">
    <source>
        <dbReference type="Pfam" id="PF01965"/>
    </source>
</evidence>
<accession>A0ABT6N9N0</accession>
<dbReference type="Proteomes" id="UP001158045">
    <property type="component" value="Unassembled WGS sequence"/>
</dbReference>
<feature type="domain" description="DJ-1/PfpI" evidence="1">
    <location>
        <begin position="2"/>
        <end position="162"/>
    </location>
</feature>
<reference evidence="2 3" key="1">
    <citation type="submission" date="2023-04" db="EMBL/GenBank/DDBJ databases">
        <title>Fusibacter bizertensis strain WBS, isolated from littoral bottom sediments of the Arctic seas - biochemical and genomic analysis.</title>
        <authorList>
            <person name="Brioukhanov A.L."/>
        </authorList>
    </citation>
    <scope>NUCLEOTIDE SEQUENCE [LARGE SCALE GENOMIC DNA]</scope>
    <source>
        <strain evidence="2 3">WBS</strain>
    </source>
</reference>
<evidence type="ECO:0000313" key="3">
    <source>
        <dbReference type="Proteomes" id="UP001158045"/>
    </source>
</evidence>
<proteinExistence type="predicted"/>
<dbReference type="Pfam" id="PF01965">
    <property type="entry name" value="DJ-1_PfpI"/>
    <property type="match status" value="1"/>
</dbReference>
<dbReference type="EMBL" id="JARYZI010000001">
    <property type="protein sequence ID" value="MDH8677104.1"/>
    <property type="molecule type" value="Genomic_DNA"/>
</dbReference>
<dbReference type="InterPro" id="IPR002818">
    <property type="entry name" value="DJ-1/PfpI"/>
</dbReference>
<dbReference type="SUPFAM" id="SSF52317">
    <property type="entry name" value="Class I glutamine amidotransferase-like"/>
    <property type="match status" value="1"/>
</dbReference>
<protein>
    <submittedName>
        <fullName evidence="2">DJ-1/PfpI family protein</fullName>
    </submittedName>
</protein>
<dbReference type="InterPro" id="IPR029062">
    <property type="entry name" value="Class_I_gatase-like"/>
</dbReference>
<comment type="caution">
    <text evidence="2">The sequence shown here is derived from an EMBL/GenBank/DDBJ whole genome shotgun (WGS) entry which is preliminary data.</text>
</comment>
<organism evidence="2 3">
    <name type="scientific">Fusibacter bizertensis</name>
    <dbReference type="NCBI Taxonomy" id="1488331"/>
    <lineage>
        <taxon>Bacteria</taxon>
        <taxon>Bacillati</taxon>
        <taxon>Bacillota</taxon>
        <taxon>Clostridia</taxon>
        <taxon>Eubacteriales</taxon>
        <taxon>Eubacteriales Family XII. Incertae Sedis</taxon>
        <taxon>Fusibacter</taxon>
    </lineage>
</organism>
<name>A0ABT6N9N0_9FIRM</name>
<gene>
    <name evidence="2" type="ORF">QE109_03030</name>
</gene>
<dbReference type="Gene3D" id="3.40.50.880">
    <property type="match status" value="1"/>
</dbReference>
<evidence type="ECO:0000313" key="2">
    <source>
        <dbReference type="EMBL" id="MDH8677104.1"/>
    </source>
</evidence>
<dbReference type="PANTHER" id="PTHR48094:SF12">
    <property type="entry name" value="PARKINSON DISEASE PROTEIN 7 HOMOLOG"/>
    <property type="match status" value="1"/>
</dbReference>
<dbReference type="PANTHER" id="PTHR48094">
    <property type="entry name" value="PROTEIN/NUCLEIC ACID DEGLYCASE DJ-1-RELATED"/>
    <property type="match status" value="1"/>
</dbReference>